<dbReference type="Gene3D" id="3.40.720.10">
    <property type="entry name" value="Alkaline Phosphatase, subunit A"/>
    <property type="match status" value="1"/>
</dbReference>
<reference evidence="2" key="1">
    <citation type="submission" date="2018-05" db="EMBL/GenBank/DDBJ databases">
        <authorList>
            <person name="Lanie J.A."/>
            <person name="Ng W.-L."/>
            <person name="Kazmierczak K.M."/>
            <person name="Andrzejewski T.M."/>
            <person name="Davidsen T.M."/>
            <person name="Wayne K.J."/>
            <person name="Tettelin H."/>
            <person name="Glass J.I."/>
            <person name="Rusch D."/>
            <person name="Podicherti R."/>
            <person name="Tsui H.-C.T."/>
            <person name="Winkler M.E."/>
        </authorList>
    </citation>
    <scope>NUCLEOTIDE SEQUENCE</scope>
</reference>
<proteinExistence type="predicted"/>
<dbReference type="SUPFAM" id="SSF53649">
    <property type="entry name" value="Alkaline phosphatase-like"/>
    <property type="match status" value="1"/>
</dbReference>
<dbReference type="InterPro" id="IPR006124">
    <property type="entry name" value="Metalloenzyme"/>
</dbReference>
<dbReference type="GO" id="GO:0046872">
    <property type="term" value="F:metal ion binding"/>
    <property type="evidence" value="ECO:0007669"/>
    <property type="project" value="InterPro"/>
</dbReference>
<dbReference type="Pfam" id="PF01676">
    <property type="entry name" value="Metalloenzyme"/>
    <property type="match status" value="1"/>
</dbReference>
<accession>A0A382QWU1</accession>
<organism evidence="2">
    <name type="scientific">marine metagenome</name>
    <dbReference type="NCBI Taxonomy" id="408172"/>
    <lineage>
        <taxon>unclassified sequences</taxon>
        <taxon>metagenomes</taxon>
        <taxon>ecological metagenomes</taxon>
    </lineage>
</organism>
<evidence type="ECO:0000313" key="2">
    <source>
        <dbReference type="EMBL" id="SVC88801.1"/>
    </source>
</evidence>
<name>A0A382QWU1_9ZZZZ</name>
<gene>
    <name evidence="2" type="ORF">METZ01_LOCUS341655</name>
</gene>
<dbReference type="EMBL" id="UINC01116803">
    <property type="protein sequence ID" value="SVC88801.1"/>
    <property type="molecule type" value="Genomic_DNA"/>
</dbReference>
<dbReference type="AlphaFoldDB" id="A0A382QWU1"/>
<dbReference type="GO" id="GO:0003824">
    <property type="term" value="F:catalytic activity"/>
    <property type="evidence" value="ECO:0007669"/>
    <property type="project" value="InterPro"/>
</dbReference>
<feature type="non-terminal residue" evidence="2">
    <location>
        <position position="1"/>
    </location>
</feature>
<sequence>QLECITALDPDVLVVCGDHATPSYTSSHSWHPVPFLIKSKYSEGSVDATFSEIPCRLGSIGPIKAQQLMLSVLAHAGKLNKFGP</sequence>
<dbReference type="InterPro" id="IPR017850">
    <property type="entry name" value="Alkaline_phosphatase_core_sf"/>
</dbReference>
<evidence type="ECO:0000259" key="1">
    <source>
        <dbReference type="Pfam" id="PF01676"/>
    </source>
</evidence>
<feature type="domain" description="Metalloenzyme" evidence="1">
    <location>
        <begin position="9"/>
        <end position="70"/>
    </location>
</feature>
<protein>
    <recommendedName>
        <fullName evidence="1">Metalloenzyme domain-containing protein</fullName>
    </recommendedName>
</protein>